<evidence type="ECO:0000313" key="1">
    <source>
        <dbReference type="EMBL" id="VDK26655.1"/>
    </source>
</evidence>
<dbReference type="WBParaSite" id="ASIM_0000641101-mRNA-1">
    <property type="protein sequence ID" value="ASIM_0000641101-mRNA-1"/>
    <property type="gene ID" value="ASIM_0000641101"/>
</dbReference>
<organism evidence="3">
    <name type="scientific">Anisakis simplex</name>
    <name type="common">Herring worm</name>
    <dbReference type="NCBI Taxonomy" id="6269"/>
    <lineage>
        <taxon>Eukaryota</taxon>
        <taxon>Metazoa</taxon>
        <taxon>Ecdysozoa</taxon>
        <taxon>Nematoda</taxon>
        <taxon>Chromadorea</taxon>
        <taxon>Rhabditida</taxon>
        <taxon>Spirurina</taxon>
        <taxon>Ascaridomorpha</taxon>
        <taxon>Ascaridoidea</taxon>
        <taxon>Anisakidae</taxon>
        <taxon>Anisakis</taxon>
        <taxon>Anisakis simplex complex</taxon>
    </lineage>
</organism>
<accession>A0A0M3JFK9</accession>
<reference evidence="1 2" key="2">
    <citation type="submission" date="2018-11" db="EMBL/GenBank/DDBJ databases">
        <authorList>
            <consortium name="Pathogen Informatics"/>
        </authorList>
    </citation>
    <scope>NUCLEOTIDE SEQUENCE [LARGE SCALE GENOMIC DNA]</scope>
</reference>
<dbReference type="EMBL" id="UYRR01013106">
    <property type="protein sequence ID" value="VDK26655.1"/>
    <property type="molecule type" value="Genomic_DNA"/>
</dbReference>
<name>A0A0M3JFK9_ANISI</name>
<keyword evidence="2" id="KW-1185">Reference proteome</keyword>
<proteinExistence type="predicted"/>
<gene>
    <name evidence="1" type="ORF">ASIM_LOCUS6189</name>
</gene>
<evidence type="ECO:0000313" key="3">
    <source>
        <dbReference type="WBParaSite" id="ASIM_0000641101-mRNA-1"/>
    </source>
</evidence>
<reference evidence="3" key="1">
    <citation type="submission" date="2017-02" db="UniProtKB">
        <authorList>
            <consortium name="WormBaseParasite"/>
        </authorList>
    </citation>
    <scope>IDENTIFICATION</scope>
</reference>
<dbReference type="AlphaFoldDB" id="A0A0M3JFK9"/>
<protein>
    <submittedName>
        <fullName evidence="1 3">Uncharacterized protein</fullName>
    </submittedName>
</protein>
<sequence length="55" mass="6019">MFPGNNPQFPPNNGQQTAANNLNNVAAALYLHPSLGLSSQAYSQLYQQVNLLKFL</sequence>
<evidence type="ECO:0000313" key="2">
    <source>
        <dbReference type="Proteomes" id="UP000267096"/>
    </source>
</evidence>
<dbReference type="Proteomes" id="UP000267096">
    <property type="component" value="Unassembled WGS sequence"/>
</dbReference>